<dbReference type="CDD" id="cd07043">
    <property type="entry name" value="STAS_anti-anti-sigma_factors"/>
    <property type="match status" value="1"/>
</dbReference>
<dbReference type="OrthoDB" id="9156744at2"/>
<dbReference type="PROSITE" id="PS50801">
    <property type="entry name" value="STAS"/>
    <property type="match status" value="1"/>
</dbReference>
<evidence type="ECO:0000313" key="3">
    <source>
        <dbReference type="Proteomes" id="UP000266327"/>
    </source>
</evidence>
<keyword evidence="3" id="KW-1185">Reference proteome</keyword>
<accession>A0A3A3G6Z2</accession>
<dbReference type="InterPro" id="IPR036513">
    <property type="entry name" value="STAS_dom_sf"/>
</dbReference>
<evidence type="ECO:0000259" key="1">
    <source>
        <dbReference type="PROSITE" id="PS50801"/>
    </source>
</evidence>
<dbReference type="Gene3D" id="3.30.750.24">
    <property type="entry name" value="STAS domain"/>
    <property type="match status" value="1"/>
</dbReference>
<dbReference type="InterPro" id="IPR058548">
    <property type="entry name" value="MlaB-like_STAS"/>
</dbReference>
<comment type="caution">
    <text evidence="2">The sequence shown here is derived from an EMBL/GenBank/DDBJ whole genome shotgun (WGS) entry which is preliminary data.</text>
</comment>
<feature type="domain" description="STAS" evidence="1">
    <location>
        <begin position="1"/>
        <end position="86"/>
    </location>
</feature>
<name>A0A3A3G6Z2_9BURK</name>
<evidence type="ECO:0000313" key="2">
    <source>
        <dbReference type="EMBL" id="RJG02322.1"/>
    </source>
</evidence>
<dbReference type="AlphaFoldDB" id="A0A3A3G6Z2"/>
<dbReference type="Proteomes" id="UP000266327">
    <property type="component" value="Unassembled WGS sequence"/>
</dbReference>
<organism evidence="2 3">
    <name type="scientific">Noviherbaspirillum sedimenti</name>
    <dbReference type="NCBI Taxonomy" id="2320865"/>
    <lineage>
        <taxon>Bacteria</taxon>
        <taxon>Pseudomonadati</taxon>
        <taxon>Pseudomonadota</taxon>
        <taxon>Betaproteobacteria</taxon>
        <taxon>Burkholderiales</taxon>
        <taxon>Oxalobacteraceae</taxon>
        <taxon>Noviherbaspirillum</taxon>
    </lineage>
</organism>
<dbReference type="Pfam" id="PF13466">
    <property type="entry name" value="STAS_2"/>
    <property type="match status" value="1"/>
</dbReference>
<dbReference type="EMBL" id="QYUQ01000002">
    <property type="protein sequence ID" value="RJG02322.1"/>
    <property type="molecule type" value="Genomic_DNA"/>
</dbReference>
<reference evidence="3" key="1">
    <citation type="submission" date="2018-09" db="EMBL/GenBank/DDBJ databases">
        <authorList>
            <person name="Zhu H."/>
        </authorList>
    </citation>
    <scope>NUCLEOTIDE SEQUENCE [LARGE SCALE GENOMIC DNA]</scope>
    <source>
        <strain evidence="3">K1S02-23</strain>
    </source>
</reference>
<sequence length="86" mass="8990">MFRPTSPLNVDTAKAIYQAGLAAICAGQTSIDLTDLVQADSSAVAALVGWQRAALRQGSALVFTNLSPNLRSLAALYGVAELLPHH</sequence>
<dbReference type="SUPFAM" id="SSF52091">
    <property type="entry name" value="SpoIIaa-like"/>
    <property type="match status" value="1"/>
</dbReference>
<protein>
    <submittedName>
        <fullName evidence="2">STAS domain-containing protein</fullName>
    </submittedName>
</protein>
<dbReference type="RefSeq" id="WP_119785827.1">
    <property type="nucleotide sequence ID" value="NZ_QYUQ01000002.1"/>
</dbReference>
<proteinExistence type="predicted"/>
<dbReference type="InterPro" id="IPR002645">
    <property type="entry name" value="STAS_dom"/>
</dbReference>
<gene>
    <name evidence="2" type="ORF">D3878_12655</name>
</gene>